<gene>
    <name evidence="1" type="ORF">HPB50_021725</name>
</gene>
<protein>
    <submittedName>
        <fullName evidence="1">Uncharacterized protein</fullName>
    </submittedName>
</protein>
<keyword evidence="2" id="KW-1185">Reference proteome</keyword>
<comment type="caution">
    <text evidence="1">The sequence shown here is derived from an EMBL/GenBank/DDBJ whole genome shotgun (WGS) entry which is preliminary data.</text>
</comment>
<organism evidence="1 2">
    <name type="scientific">Hyalomma asiaticum</name>
    <name type="common">Tick</name>
    <dbReference type="NCBI Taxonomy" id="266040"/>
    <lineage>
        <taxon>Eukaryota</taxon>
        <taxon>Metazoa</taxon>
        <taxon>Ecdysozoa</taxon>
        <taxon>Arthropoda</taxon>
        <taxon>Chelicerata</taxon>
        <taxon>Arachnida</taxon>
        <taxon>Acari</taxon>
        <taxon>Parasitiformes</taxon>
        <taxon>Ixodida</taxon>
        <taxon>Ixodoidea</taxon>
        <taxon>Ixodidae</taxon>
        <taxon>Hyalomminae</taxon>
        <taxon>Hyalomma</taxon>
    </lineage>
</organism>
<evidence type="ECO:0000313" key="2">
    <source>
        <dbReference type="Proteomes" id="UP000821845"/>
    </source>
</evidence>
<evidence type="ECO:0000313" key="1">
    <source>
        <dbReference type="EMBL" id="KAH6928919.1"/>
    </source>
</evidence>
<reference evidence="1" key="1">
    <citation type="submission" date="2020-05" db="EMBL/GenBank/DDBJ databases">
        <title>Large-scale comparative analyses of tick genomes elucidate their genetic diversity and vector capacities.</title>
        <authorList>
            <person name="Jia N."/>
            <person name="Wang J."/>
            <person name="Shi W."/>
            <person name="Du L."/>
            <person name="Sun Y."/>
            <person name="Zhan W."/>
            <person name="Jiang J."/>
            <person name="Wang Q."/>
            <person name="Zhang B."/>
            <person name="Ji P."/>
            <person name="Sakyi L.B."/>
            <person name="Cui X."/>
            <person name="Yuan T."/>
            <person name="Jiang B."/>
            <person name="Yang W."/>
            <person name="Lam T.T.-Y."/>
            <person name="Chang Q."/>
            <person name="Ding S."/>
            <person name="Wang X."/>
            <person name="Zhu J."/>
            <person name="Ruan X."/>
            <person name="Zhao L."/>
            <person name="Wei J."/>
            <person name="Que T."/>
            <person name="Du C."/>
            <person name="Cheng J."/>
            <person name="Dai P."/>
            <person name="Han X."/>
            <person name="Huang E."/>
            <person name="Gao Y."/>
            <person name="Liu J."/>
            <person name="Shao H."/>
            <person name="Ye R."/>
            <person name="Li L."/>
            <person name="Wei W."/>
            <person name="Wang X."/>
            <person name="Wang C."/>
            <person name="Yang T."/>
            <person name="Huo Q."/>
            <person name="Li W."/>
            <person name="Guo W."/>
            <person name="Chen H."/>
            <person name="Zhou L."/>
            <person name="Ni X."/>
            <person name="Tian J."/>
            <person name="Zhou Y."/>
            <person name="Sheng Y."/>
            <person name="Liu T."/>
            <person name="Pan Y."/>
            <person name="Xia L."/>
            <person name="Li J."/>
            <person name="Zhao F."/>
            <person name="Cao W."/>
        </authorList>
    </citation>
    <scope>NUCLEOTIDE SEQUENCE</scope>
    <source>
        <strain evidence="1">Hyas-2018</strain>
    </source>
</reference>
<proteinExistence type="predicted"/>
<dbReference type="EMBL" id="CM023486">
    <property type="protein sequence ID" value="KAH6928919.1"/>
    <property type="molecule type" value="Genomic_DNA"/>
</dbReference>
<dbReference type="Proteomes" id="UP000821845">
    <property type="component" value="Chromosome 6"/>
</dbReference>
<accession>A0ACB7S4V7</accession>
<sequence length="113" mass="13124">MKKYFDRRHNTRIPHIQLNDLLLIRKGLPGMKQVYMGQYRVVQTAVLKGVLKRVGYINDDNVLEFATIGNAFLYHRRRDESSKRGSVRGSSEEPTEALMEDDEEELVQNKEDG</sequence>
<name>A0ACB7S4V7_HYAAI</name>